<dbReference type="Pfam" id="PF18266">
    <property type="entry name" value="Ncstrn_small"/>
    <property type="match status" value="1"/>
</dbReference>
<dbReference type="GO" id="GO:0016485">
    <property type="term" value="P:protein processing"/>
    <property type="evidence" value="ECO:0007669"/>
    <property type="project" value="InterPro"/>
</dbReference>
<sequence>MWLLLGFLSVIFHSSWASLSDQVYVQLEPESVGCFRLLNGTHQFGCQSSRGGDVGLVVRANMDTDVRYVDDCWKARYPEWDGGFAVLVSHVNFHSSGARLYEKLRASPCVSMVLLYEVEPLPDVDGMPNSDDSTCPNENSGIYANCSNWNVDGAAVANGLSFTDWPKPVIFLRNTSNIEKLMKCANVVNKALGPPTDWPVWFPLCAVSVKMFSYAAGNSDMCMRRSRGPIAELDAPVTLCDPLQDLNVFIAMPPKAADKQTEEPKPRTAKYLSIATRMDSLSFIPEVSPGDFSTITSIMTVLAAAKAIAAEGSGFEAAANASDRRILFSFFHGEAFDYIGSSRALFDMSKEQFPASFDEKLRAQKEIITPDQLEAMIEVQQVGAGEPQTYEKFYAHLHRPAYDKDKKLTDKFVDAAQSLGSKLNYEIELVYNETDNTLQLPPSSLYSVYRNSTTNLRSGILLTQFKEKYQYTRINSMIDHSRHSDVNAIRLPISVRHGAEILVAMANDYVGFKPKNVTIDEAYINQLFKCFISSKDWWTCDLFAAVLEPIKPYMGSKKAKTTYIGADGASLIRHLVFGLAVDATGVRNLTTNVHEQVQCDQLNHHQTLYHFLWQRSGNDSSCLRSTVFTTKALSPAFIDETIDLTNTTFSTWTEASYSLSDGTKYSRAGPRLFVMERIKNEQTTVVVALLTSLIAVLVVGRLSVQTFIFDEGEDAAEHGEPL</sequence>
<evidence type="ECO:0000256" key="8">
    <source>
        <dbReference type="ARBA" id="ARBA00023136"/>
    </source>
</evidence>
<keyword evidence="4" id="KW-0812">Transmembrane</keyword>
<evidence type="ECO:0000259" key="11">
    <source>
        <dbReference type="Pfam" id="PF18266"/>
    </source>
</evidence>
<dbReference type="GO" id="GO:0007219">
    <property type="term" value="P:Notch signaling pathway"/>
    <property type="evidence" value="ECO:0007669"/>
    <property type="project" value="UniProtKB-KW"/>
</dbReference>
<evidence type="ECO:0000256" key="4">
    <source>
        <dbReference type="ARBA" id="ARBA00022692"/>
    </source>
</evidence>
<dbReference type="PANTHER" id="PTHR21092">
    <property type="entry name" value="NICASTRIN"/>
    <property type="match status" value="1"/>
</dbReference>
<dbReference type="Pfam" id="PF05450">
    <property type="entry name" value="Nicastrin"/>
    <property type="match status" value="1"/>
</dbReference>
<evidence type="ECO:0000256" key="5">
    <source>
        <dbReference type="ARBA" id="ARBA00022729"/>
    </source>
</evidence>
<evidence type="ECO:0000313" key="12">
    <source>
        <dbReference type="Proteomes" id="UP000887575"/>
    </source>
</evidence>
<keyword evidence="7" id="KW-1133">Transmembrane helix</keyword>
<evidence type="ECO:0000256" key="6">
    <source>
        <dbReference type="ARBA" id="ARBA00022976"/>
    </source>
</evidence>
<evidence type="ECO:0000256" key="7">
    <source>
        <dbReference type="ARBA" id="ARBA00022989"/>
    </source>
</evidence>
<comment type="similarity">
    <text evidence="2">Belongs to the nicastrin family.</text>
</comment>
<dbReference type="WBParaSite" id="MBELARI_LOCUS21852">
    <property type="protein sequence ID" value="MBELARI_LOCUS21852"/>
    <property type="gene ID" value="MBELARI_LOCUS21852"/>
</dbReference>
<feature type="chain" id="PRO_5041914188" description="Nicastrin" evidence="10">
    <location>
        <begin position="18"/>
        <end position="722"/>
    </location>
</feature>
<feature type="domain" description="Nicastrin small lobe" evidence="11">
    <location>
        <begin position="34"/>
        <end position="215"/>
    </location>
</feature>
<dbReference type="InterPro" id="IPR041084">
    <property type="entry name" value="Ncstrn_small"/>
</dbReference>
<dbReference type="InterPro" id="IPR008710">
    <property type="entry name" value="Nicastrin"/>
</dbReference>
<feature type="signal peptide" evidence="10">
    <location>
        <begin position="1"/>
        <end position="17"/>
    </location>
</feature>
<keyword evidence="6" id="KW-0914">Notch signaling pathway</keyword>
<dbReference type="GO" id="GO:0007220">
    <property type="term" value="P:Notch receptor processing"/>
    <property type="evidence" value="ECO:0007669"/>
    <property type="project" value="TreeGrafter"/>
</dbReference>
<name>A0AAF3F5G8_9BILA</name>
<evidence type="ECO:0000256" key="9">
    <source>
        <dbReference type="ARBA" id="ARBA00023180"/>
    </source>
</evidence>
<comment type="subcellular location">
    <subcellularLocation>
        <location evidence="1">Membrane</location>
        <topology evidence="1">Single-pass type I membrane protein</topology>
    </subcellularLocation>
</comment>
<accession>A0AAF3F5G8</accession>
<dbReference type="AlphaFoldDB" id="A0AAF3F5G8"/>
<organism evidence="12 13">
    <name type="scientific">Mesorhabditis belari</name>
    <dbReference type="NCBI Taxonomy" id="2138241"/>
    <lineage>
        <taxon>Eukaryota</taxon>
        <taxon>Metazoa</taxon>
        <taxon>Ecdysozoa</taxon>
        <taxon>Nematoda</taxon>
        <taxon>Chromadorea</taxon>
        <taxon>Rhabditida</taxon>
        <taxon>Rhabditina</taxon>
        <taxon>Rhabditomorpha</taxon>
        <taxon>Rhabditoidea</taxon>
        <taxon>Rhabditidae</taxon>
        <taxon>Mesorhabditinae</taxon>
        <taxon>Mesorhabditis</taxon>
    </lineage>
</organism>
<keyword evidence="8" id="KW-0472">Membrane</keyword>
<dbReference type="PANTHER" id="PTHR21092:SF0">
    <property type="entry name" value="NICASTRIN"/>
    <property type="match status" value="1"/>
</dbReference>
<dbReference type="Proteomes" id="UP000887575">
    <property type="component" value="Unassembled WGS sequence"/>
</dbReference>
<keyword evidence="12" id="KW-1185">Reference proteome</keyword>
<dbReference type="GO" id="GO:0005886">
    <property type="term" value="C:plasma membrane"/>
    <property type="evidence" value="ECO:0007669"/>
    <property type="project" value="TreeGrafter"/>
</dbReference>
<protein>
    <recommendedName>
        <fullName evidence="3">Nicastrin</fullName>
    </recommendedName>
</protein>
<evidence type="ECO:0000256" key="1">
    <source>
        <dbReference type="ARBA" id="ARBA00004479"/>
    </source>
</evidence>
<keyword evidence="9" id="KW-0325">Glycoprotein</keyword>
<reference evidence="13" key="1">
    <citation type="submission" date="2024-02" db="UniProtKB">
        <authorList>
            <consortium name="WormBaseParasite"/>
        </authorList>
    </citation>
    <scope>IDENTIFICATION</scope>
</reference>
<evidence type="ECO:0000313" key="13">
    <source>
        <dbReference type="WBParaSite" id="MBELARI_LOCUS21852"/>
    </source>
</evidence>
<dbReference type="Gene3D" id="3.40.630.10">
    <property type="entry name" value="Zn peptidases"/>
    <property type="match status" value="1"/>
</dbReference>
<evidence type="ECO:0000256" key="3">
    <source>
        <dbReference type="ARBA" id="ARBA00015303"/>
    </source>
</evidence>
<proteinExistence type="inferred from homology"/>
<evidence type="ECO:0000256" key="2">
    <source>
        <dbReference type="ARBA" id="ARBA00007717"/>
    </source>
</evidence>
<keyword evidence="5 10" id="KW-0732">Signal</keyword>
<evidence type="ECO:0000256" key="10">
    <source>
        <dbReference type="SAM" id="SignalP"/>
    </source>
</evidence>